<dbReference type="Pfam" id="PF00111">
    <property type="entry name" value="Fer2"/>
    <property type="match status" value="1"/>
</dbReference>
<dbReference type="Pfam" id="PF20256">
    <property type="entry name" value="MoCoBD_2"/>
    <property type="match status" value="1"/>
</dbReference>
<evidence type="ECO:0000256" key="1">
    <source>
        <dbReference type="ARBA" id="ARBA00001924"/>
    </source>
</evidence>
<dbReference type="Gene3D" id="3.10.20.30">
    <property type="match status" value="1"/>
</dbReference>
<dbReference type="Gene3D" id="3.30.465.10">
    <property type="match status" value="1"/>
</dbReference>
<sequence length="1139" mass="118838">MDLPTIATVIAPGERGALPGSGLLVAGGTWVFSEPQLEHTTLVDLMALGWRPVTVRSDGVDVAATATLEELATFAFPGDWPATRLFGEAAQCLLASFKVLGAATIGGNLALAYPAGAMIAVAVALQAEVLIWRAAGTVDVVAAEDFVRWSGRTVLEPGDVIRSLLFPAATLAAPTALRKAAMADRGRSGVLVIGRTEPDGTPRLVVTAATHRPVVLGSGTPWASAGSTIPDELFVDDVHGAADWRRAVVGVLAAEVRRRVGLGVVKLTVDGRAVEVDAGPGRCLRTVLRDVGAHAVKRGCDHGDCGACTVLVNGIARHSCITPAFRADGAEIVTAEGLAPAGETGAVAGDFVAAAGFQCGYCTPGMVVTATAHRQGQGPRDESEAFKGNLCRCTGYRSIRSALAGEAGAECPRAPAAHPVATGTAAFTLDEAPPVGTLHLRFVLSPHAHARMLTVDATPALAIAGVRAVLGPDDDPGVLHSWARHHHREDDPDDTVLYDSIARYVGQRMVAVLADDPRAAERGAAAVMVEYEVLPPVLDPETAMGSTVLVHGDKGAASRIADAGRNLVAAGSAHTGDVEHGLDAAAYTVDEVWRTGRVQHVHLETHCARAWVADDGRLTVRSSTQVPFLVRDELALVLGLDRDRVRVLTGRVGGGFGGKQEMLLEAYVAHAALRLGVPVQCEMTRREQFVSAPSRHPMRVRVRAGCDSDGVLTALDIDVLADAGAYGNHSTGVMFHGCSESVAVYRCPNKRIEARAVYTNTLPSGAFRGYGLGQVGFAIEGAMTELAVQAGLDPVEFRRRNVVRPGDPLVDFHVAGPDPEHGDLTYGGSYGLDQCLDAVDRRLGTPADGPPGWAIGRGAALAMIATLPPRGHVADATVELTTEGPVLSVGTAEFGNGTTTVLGQLVARSLGCRPDEVTIRQSDTDAVGHDTGAFGSAGTVVAGRAVLAAAEDAAGQVRAALSLGPQAPLDGISLRDFAGTVGRGRHDGTPRSLAFNVQGFTVAVRRETGEVRILRSVHAADAGTVLNPEQLRGQIEGAVVQALGTAMYEEMRIDESGAVENPELRNYHVPQIGDAPDTEVVFAETHDELGPLGAKSMSEAPYNPVAPALAAAVADAIGTPIRTLPLSRDRVWRASSDRR</sequence>
<dbReference type="InterPro" id="IPR036010">
    <property type="entry name" value="2Fe-2S_ferredoxin-like_sf"/>
</dbReference>
<dbReference type="SUPFAM" id="SSF47741">
    <property type="entry name" value="CO dehydrogenase ISP C-domain like"/>
    <property type="match status" value="1"/>
</dbReference>
<dbReference type="Gene3D" id="3.30.365.10">
    <property type="entry name" value="Aldehyde oxidase/xanthine dehydrogenase, molybdopterin binding domain"/>
    <property type="match status" value="5"/>
</dbReference>
<dbReference type="SUPFAM" id="SSF54292">
    <property type="entry name" value="2Fe-2S ferredoxin-like"/>
    <property type="match status" value="1"/>
</dbReference>
<accession>D5UU61</accession>
<feature type="domain" description="FAD-binding PCMH-type" evidence="8">
    <location>
        <begin position="1"/>
        <end position="171"/>
    </location>
</feature>
<dbReference type="InterPro" id="IPR012675">
    <property type="entry name" value="Beta-grasp_dom_sf"/>
</dbReference>
<dbReference type="InterPro" id="IPR036318">
    <property type="entry name" value="FAD-bd_PCMH-like_sf"/>
</dbReference>
<dbReference type="eggNOG" id="COG1319">
    <property type="taxonomic scope" value="Bacteria"/>
</dbReference>
<dbReference type="GO" id="GO:0071949">
    <property type="term" value="F:FAD binding"/>
    <property type="evidence" value="ECO:0007669"/>
    <property type="project" value="InterPro"/>
</dbReference>
<dbReference type="eggNOG" id="COG1529">
    <property type="taxonomic scope" value="Bacteria"/>
</dbReference>
<dbReference type="Pfam" id="PF01315">
    <property type="entry name" value="Ald_Xan_dh_C"/>
    <property type="match status" value="1"/>
</dbReference>
<dbReference type="Gene3D" id="1.10.150.120">
    <property type="entry name" value="[2Fe-2S]-binding domain"/>
    <property type="match status" value="1"/>
</dbReference>
<dbReference type="Pfam" id="PF00941">
    <property type="entry name" value="FAD_binding_5"/>
    <property type="match status" value="1"/>
</dbReference>
<dbReference type="STRING" id="521096.Tpau_2968"/>
<evidence type="ECO:0000256" key="5">
    <source>
        <dbReference type="ARBA" id="ARBA00023002"/>
    </source>
</evidence>
<evidence type="ECO:0000256" key="4">
    <source>
        <dbReference type="ARBA" id="ARBA00022723"/>
    </source>
</evidence>
<evidence type="ECO:0000256" key="2">
    <source>
        <dbReference type="ARBA" id="ARBA00001974"/>
    </source>
</evidence>
<dbReference type="CDD" id="cd00207">
    <property type="entry name" value="fer2"/>
    <property type="match status" value="1"/>
</dbReference>
<dbReference type="PROSITE" id="PS51387">
    <property type="entry name" value="FAD_PCMH"/>
    <property type="match status" value="1"/>
</dbReference>
<dbReference type="InterPro" id="IPR037165">
    <property type="entry name" value="AldOxase/xan_DH_Mopterin-bd_sf"/>
</dbReference>
<dbReference type="eggNOG" id="COG2080">
    <property type="taxonomic scope" value="Bacteria"/>
</dbReference>
<dbReference type="InterPro" id="IPR002888">
    <property type="entry name" value="2Fe-2S-bd"/>
</dbReference>
<reference evidence="10" key="1">
    <citation type="submission" date="2010-03" db="EMBL/GenBank/DDBJ databases">
        <title>The complete chromosome of Tsukamurella paurometabola DSM 20162.</title>
        <authorList>
            <consortium name="US DOE Joint Genome Institute (JGI-PGF)"/>
            <person name="Lucas S."/>
            <person name="Copeland A."/>
            <person name="Lapidus A."/>
            <person name="Glavina del Rio T."/>
            <person name="Dalin E."/>
            <person name="Tice H."/>
            <person name="Bruce D."/>
            <person name="Goodwin L."/>
            <person name="Pitluck S."/>
            <person name="Kyrpides N."/>
            <person name="Mavromatis K."/>
            <person name="Ivanova N."/>
            <person name="Mikhailova N."/>
            <person name="Munk A.C."/>
            <person name="Brettin T."/>
            <person name="Detter J.C."/>
            <person name="Tapia R."/>
            <person name="Han C."/>
            <person name="Larimer F."/>
            <person name="Land M."/>
            <person name="Hauser L."/>
            <person name="Markowitz V."/>
            <person name="Cheng J.-F."/>
            <person name="Hugenholtz P."/>
            <person name="Woyke T."/>
            <person name="Wu D."/>
            <person name="Jando M."/>
            <person name="Brambilla E."/>
            <person name="Klenk H.-P."/>
            <person name="Eisen J.A."/>
        </authorList>
    </citation>
    <scope>NUCLEOTIDE SEQUENCE [LARGE SCALE GENOMIC DNA]</scope>
    <source>
        <strain evidence="10">ATCC 8368 / DSM 20162 / CCUG 35730 / CIP 100753 / JCM 10117 / KCTC 9821 / NBRC 16120 / NCIMB 702349 / NCTC 13040</strain>
    </source>
</reference>
<dbReference type="PROSITE" id="PS00197">
    <property type="entry name" value="2FE2S_FER_1"/>
    <property type="match status" value="1"/>
</dbReference>
<protein>
    <submittedName>
        <fullName evidence="9">Aldehyde oxidase and xanthine dehydrogenase molybdopterin binding protein</fullName>
    </submittedName>
</protein>
<dbReference type="InterPro" id="IPR000674">
    <property type="entry name" value="Ald_Oxase/Xan_DH_a/b"/>
</dbReference>
<comment type="similarity">
    <text evidence="3">Belongs to the xanthine dehydrogenase family.</text>
</comment>
<proteinExistence type="inferred from homology"/>
<keyword evidence="10" id="KW-1185">Reference proteome</keyword>
<dbReference type="InterPro" id="IPR016166">
    <property type="entry name" value="FAD-bd_PCMH"/>
</dbReference>
<dbReference type="HOGENOM" id="CLU_001681_2_3_11"/>
<dbReference type="InterPro" id="IPR016169">
    <property type="entry name" value="FAD-bd_PCMH_sub2"/>
</dbReference>
<keyword evidence="5" id="KW-0560">Oxidoreductase</keyword>
<dbReference type="InterPro" id="IPR036884">
    <property type="entry name" value="2Fe-2S-bd_dom_sf"/>
</dbReference>
<dbReference type="InterPro" id="IPR001041">
    <property type="entry name" value="2Fe-2S_ferredoxin-type"/>
</dbReference>
<dbReference type="InterPro" id="IPR036856">
    <property type="entry name" value="Ald_Oxase/Xan_DH_a/b_sf"/>
</dbReference>
<dbReference type="InterPro" id="IPR008274">
    <property type="entry name" value="AldOxase/xan_DH_MoCoBD1"/>
</dbReference>
<comment type="cofactor">
    <cofactor evidence="2">
        <name>FAD</name>
        <dbReference type="ChEBI" id="CHEBI:57692"/>
    </cofactor>
</comment>
<dbReference type="PANTHER" id="PTHR11908">
    <property type="entry name" value="XANTHINE DEHYDROGENASE"/>
    <property type="match status" value="1"/>
</dbReference>
<dbReference type="GO" id="GO:0005506">
    <property type="term" value="F:iron ion binding"/>
    <property type="evidence" value="ECO:0007669"/>
    <property type="project" value="InterPro"/>
</dbReference>
<dbReference type="SUPFAM" id="SSF56176">
    <property type="entry name" value="FAD-binding/transporter-associated domain-like"/>
    <property type="match status" value="1"/>
</dbReference>
<dbReference type="Pfam" id="PF01799">
    <property type="entry name" value="Fer2_2"/>
    <property type="match status" value="1"/>
</dbReference>
<evidence type="ECO:0000313" key="10">
    <source>
        <dbReference type="Proteomes" id="UP000001213"/>
    </source>
</evidence>
<dbReference type="InterPro" id="IPR046867">
    <property type="entry name" value="AldOxase/xan_DH_MoCoBD2"/>
</dbReference>
<dbReference type="Proteomes" id="UP000001213">
    <property type="component" value="Chromosome"/>
</dbReference>
<evidence type="ECO:0000256" key="6">
    <source>
        <dbReference type="ARBA" id="ARBA00023004"/>
    </source>
</evidence>
<dbReference type="SMART" id="SM01008">
    <property type="entry name" value="Ald_Xan_dh_C"/>
    <property type="match status" value="1"/>
</dbReference>
<keyword evidence="6" id="KW-0408">Iron</keyword>
<feature type="domain" description="2Fe-2S ferredoxin-type" evidence="7">
    <location>
        <begin position="263"/>
        <end position="338"/>
    </location>
</feature>
<dbReference type="GO" id="GO:0051537">
    <property type="term" value="F:2 iron, 2 sulfur cluster binding"/>
    <property type="evidence" value="ECO:0007669"/>
    <property type="project" value="InterPro"/>
</dbReference>
<organism evidence="9 10">
    <name type="scientific">Tsukamurella paurometabola (strain ATCC 8368 / DSM 20162 / CCUG 35730 / CIP 100753 / JCM 10117 / KCTC 9821 / NBRC 16120 / NCIMB 702349 / NCTC 13040)</name>
    <name type="common">Corynebacterium paurometabolum</name>
    <dbReference type="NCBI Taxonomy" id="521096"/>
    <lineage>
        <taxon>Bacteria</taxon>
        <taxon>Bacillati</taxon>
        <taxon>Actinomycetota</taxon>
        <taxon>Actinomycetes</taxon>
        <taxon>Mycobacteriales</taxon>
        <taxon>Tsukamurellaceae</taxon>
        <taxon>Tsukamurella</taxon>
    </lineage>
</organism>
<evidence type="ECO:0000256" key="3">
    <source>
        <dbReference type="ARBA" id="ARBA00006849"/>
    </source>
</evidence>
<dbReference type="PROSITE" id="PS51085">
    <property type="entry name" value="2FE2S_FER_2"/>
    <property type="match status" value="1"/>
</dbReference>
<dbReference type="Pfam" id="PF02738">
    <property type="entry name" value="MoCoBD_1"/>
    <property type="match status" value="1"/>
</dbReference>
<dbReference type="InterPro" id="IPR002346">
    <property type="entry name" value="Mopterin_DH_FAD-bd"/>
</dbReference>
<evidence type="ECO:0000259" key="7">
    <source>
        <dbReference type="PROSITE" id="PS51085"/>
    </source>
</evidence>
<dbReference type="KEGG" id="tpr:Tpau_2968"/>
<dbReference type="InterPro" id="IPR016208">
    <property type="entry name" value="Ald_Oxase/xanthine_DH-like"/>
</dbReference>
<reference evidence="9 10" key="2">
    <citation type="journal article" date="2011" name="Stand. Genomic Sci.">
        <title>Complete genome sequence of Tsukamurella paurometabola type strain (no. 33).</title>
        <authorList>
            <person name="Munk A.C."/>
            <person name="Lapidus A."/>
            <person name="Lucas S."/>
            <person name="Nolan M."/>
            <person name="Tice H."/>
            <person name="Cheng J.F."/>
            <person name="Del Rio T.G."/>
            <person name="Goodwin L."/>
            <person name="Pitluck S."/>
            <person name="Liolios K."/>
            <person name="Huntemann M."/>
            <person name="Ivanova N."/>
            <person name="Mavromatis K."/>
            <person name="Mikhailova N."/>
            <person name="Pati A."/>
            <person name="Chen A."/>
            <person name="Palaniappan K."/>
            <person name="Tapia R."/>
            <person name="Han C."/>
            <person name="Land M."/>
            <person name="Hauser L."/>
            <person name="Chang Y.J."/>
            <person name="Jeffries C.D."/>
            <person name="Brettin T."/>
            <person name="Yasawong M."/>
            <person name="Brambilla E.M."/>
            <person name="Rohde M."/>
            <person name="Sikorski J."/>
            <person name="Goker M."/>
            <person name="Detter J.C."/>
            <person name="Woyke T."/>
            <person name="Bristow J."/>
            <person name="Eisen J.A."/>
            <person name="Markowitz V."/>
            <person name="Hugenholtz P."/>
            <person name="Kyrpides N.C."/>
            <person name="Klenk H.P."/>
        </authorList>
    </citation>
    <scope>NUCLEOTIDE SEQUENCE [LARGE SCALE GENOMIC DNA]</scope>
    <source>
        <strain evidence="10">ATCC 8368 / DSM 20162 / CCUG 35730 / CIP 100753 / JCM 10117 / KCTC 9821 / NBRC 16120 / NCIMB 702349 / NCTC 13040</strain>
    </source>
</reference>
<gene>
    <name evidence="9" type="ordered locus">Tpau_2968</name>
</gene>
<dbReference type="PIRSF" id="PIRSF000127">
    <property type="entry name" value="Xanthine_DH"/>
    <property type="match status" value="1"/>
</dbReference>
<comment type="cofactor">
    <cofactor evidence="1">
        <name>Mo-molybdopterin</name>
        <dbReference type="ChEBI" id="CHEBI:71302"/>
    </cofactor>
</comment>
<dbReference type="AlphaFoldDB" id="D5UU61"/>
<dbReference type="Gene3D" id="3.90.1170.50">
    <property type="entry name" value="Aldehyde oxidase/xanthine dehydrogenase, a/b hammerhead"/>
    <property type="match status" value="1"/>
</dbReference>
<dbReference type="InterPro" id="IPR006058">
    <property type="entry name" value="2Fe2S_fd_BS"/>
</dbReference>
<keyword evidence="4" id="KW-0479">Metal-binding</keyword>
<name>D5UU61_TSUPD</name>
<evidence type="ECO:0000313" key="9">
    <source>
        <dbReference type="EMBL" id="ADG79564.1"/>
    </source>
</evidence>
<dbReference type="GO" id="GO:0016491">
    <property type="term" value="F:oxidoreductase activity"/>
    <property type="evidence" value="ECO:0007669"/>
    <property type="project" value="UniProtKB-KW"/>
</dbReference>
<dbReference type="SUPFAM" id="SSF54665">
    <property type="entry name" value="CO dehydrogenase molybdoprotein N-domain-like"/>
    <property type="match status" value="1"/>
</dbReference>
<evidence type="ECO:0000259" key="8">
    <source>
        <dbReference type="PROSITE" id="PS51387"/>
    </source>
</evidence>
<dbReference type="EMBL" id="CP001966">
    <property type="protein sequence ID" value="ADG79564.1"/>
    <property type="molecule type" value="Genomic_DNA"/>
</dbReference>
<dbReference type="SUPFAM" id="SSF56003">
    <property type="entry name" value="Molybdenum cofactor-binding domain"/>
    <property type="match status" value="1"/>
</dbReference>
<dbReference type="PANTHER" id="PTHR11908:SF157">
    <property type="entry name" value="XANTHINE DEHYDROGENASE SUBUNIT D-RELATED"/>
    <property type="match status" value="1"/>
</dbReference>